<dbReference type="Proteomes" id="UP001165143">
    <property type="component" value="Unassembled WGS sequence"/>
</dbReference>
<dbReference type="AlphaFoldDB" id="A0A9W6USB5"/>
<dbReference type="EMBL" id="BSRX01000045">
    <property type="protein sequence ID" value="GLW57957.1"/>
    <property type="molecule type" value="Genomic_DNA"/>
</dbReference>
<evidence type="ECO:0000313" key="1">
    <source>
        <dbReference type="EMBL" id="GLW57957.1"/>
    </source>
</evidence>
<organism evidence="1 2">
    <name type="scientific">Kitasatospora phosalacinea</name>
    <dbReference type="NCBI Taxonomy" id="2065"/>
    <lineage>
        <taxon>Bacteria</taxon>
        <taxon>Bacillati</taxon>
        <taxon>Actinomycetota</taxon>
        <taxon>Actinomycetes</taxon>
        <taxon>Kitasatosporales</taxon>
        <taxon>Streptomycetaceae</taxon>
        <taxon>Kitasatospora</taxon>
    </lineage>
</organism>
<protein>
    <submittedName>
        <fullName evidence="1">Uncharacterized protein</fullName>
    </submittedName>
</protein>
<gene>
    <name evidence="1" type="ORF">Kpho01_59680</name>
</gene>
<accession>A0A9W6USB5</accession>
<evidence type="ECO:0000313" key="2">
    <source>
        <dbReference type="Proteomes" id="UP001165143"/>
    </source>
</evidence>
<sequence length="56" mass="5863">MTVLVPRPWMRFVRGVVFASFGGTGTLEGARSASAGGGNWCVGGGPVTYYELEGPR</sequence>
<name>A0A9W6USB5_9ACTN</name>
<proteinExistence type="predicted"/>
<reference evidence="1" key="1">
    <citation type="submission" date="2023-02" db="EMBL/GenBank/DDBJ databases">
        <title>Kitasatospora phosalacinea NBRC 14362.</title>
        <authorList>
            <person name="Ichikawa N."/>
            <person name="Sato H."/>
            <person name="Tonouchi N."/>
        </authorList>
    </citation>
    <scope>NUCLEOTIDE SEQUENCE</scope>
    <source>
        <strain evidence="1">NBRC 14362</strain>
    </source>
</reference>
<comment type="caution">
    <text evidence="1">The sequence shown here is derived from an EMBL/GenBank/DDBJ whole genome shotgun (WGS) entry which is preliminary data.</text>
</comment>